<dbReference type="EMBL" id="JACHBQ010000001">
    <property type="protein sequence ID" value="MBB5641417.1"/>
    <property type="molecule type" value="Genomic_DNA"/>
</dbReference>
<sequence length="358" mass="39837">MTPQNHFQPAQHTHTQVPRLGERSPEITGAEIVAELVPPPQFEHASFESYRPDHDYPSQLGAVDKLHTFSALWSVQRPGGFFSRSRKVKAELPGIYLDGGFGVGKTHLLAALWHEAPGPKYFGTFIEYTALVGALGYQETITQLRSAKLICIDEFELDDPGDTMVMTRLLGELVSTGTRVAATSNTPPNSLGEGRFAAADFLREIQAMSSNFETVRIDGLDYRRRNASGQATSVEKEDLEHMVTVLQKRHSNFTEDNFGALMRHLGTVHPSKYVKMIRDVEIIALTDVFLLTDQTDALRLVAFIDRVYDAEIPIIASGLPLNEVFDAEMMSGGYRKKYQRSQSRMVALTTGELPPHAD</sequence>
<proteinExistence type="predicted"/>
<dbReference type="OrthoDB" id="9774491at2"/>
<evidence type="ECO:0000256" key="1">
    <source>
        <dbReference type="ARBA" id="ARBA00022741"/>
    </source>
</evidence>
<evidence type="ECO:0000256" key="2">
    <source>
        <dbReference type="ARBA" id="ARBA00022840"/>
    </source>
</evidence>
<feature type="region of interest" description="Disordered" evidence="3">
    <location>
        <begin position="1"/>
        <end position="24"/>
    </location>
</feature>
<dbReference type="GO" id="GO:0005737">
    <property type="term" value="C:cytoplasm"/>
    <property type="evidence" value="ECO:0007669"/>
    <property type="project" value="TreeGrafter"/>
</dbReference>
<dbReference type="InterPro" id="IPR005654">
    <property type="entry name" value="ATPase_AFG1-like"/>
</dbReference>
<dbReference type="AlphaFoldDB" id="A0A7W8ZWT4"/>
<feature type="compositionally biased region" description="Polar residues" evidence="3">
    <location>
        <begin position="1"/>
        <end position="16"/>
    </location>
</feature>
<comment type="caution">
    <text evidence="4">The sequence shown here is derived from an EMBL/GenBank/DDBJ whole genome shotgun (WGS) entry which is preliminary data.</text>
</comment>
<dbReference type="RefSeq" id="WP_052542706.1">
    <property type="nucleotide sequence ID" value="NZ_JACHBQ010000001.1"/>
</dbReference>
<keyword evidence="4" id="KW-0132">Cell division</keyword>
<dbReference type="Gene3D" id="3.40.50.300">
    <property type="entry name" value="P-loop containing nucleotide triphosphate hydrolases"/>
    <property type="match status" value="1"/>
</dbReference>
<evidence type="ECO:0000256" key="3">
    <source>
        <dbReference type="SAM" id="MobiDB-lite"/>
    </source>
</evidence>
<dbReference type="PANTHER" id="PTHR12169">
    <property type="entry name" value="ATPASE N2B"/>
    <property type="match status" value="1"/>
</dbReference>
<gene>
    <name evidence="4" type="ORF">BJ997_001965</name>
</gene>
<evidence type="ECO:0000313" key="5">
    <source>
        <dbReference type="Proteomes" id="UP000561726"/>
    </source>
</evidence>
<dbReference type="NCBIfam" id="NF040713">
    <property type="entry name" value="ZapE"/>
    <property type="match status" value="1"/>
</dbReference>
<accession>A0A7W8ZWT4</accession>
<keyword evidence="1" id="KW-0547">Nucleotide-binding</keyword>
<dbReference type="Proteomes" id="UP000561726">
    <property type="component" value="Unassembled WGS sequence"/>
</dbReference>
<dbReference type="GO" id="GO:0051301">
    <property type="term" value="P:cell division"/>
    <property type="evidence" value="ECO:0007669"/>
    <property type="project" value="UniProtKB-KW"/>
</dbReference>
<reference evidence="4 5" key="1">
    <citation type="submission" date="2020-08" db="EMBL/GenBank/DDBJ databases">
        <title>Sequencing the genomes of 1000 actinobacteria strains.</title>
        <authorList>
            <person name="Klenk H.-P."/>
        </authorList>
    </citation>
    <scope>NUCLEOTIDE SEQUENCE [LARGE SCALE GENOMIC DNA]</scope>
    <source>
        <strain evidence="4 5">DSM 21065</strain>
    </source>
</reference>
<evidence type="ECO:0000313" key="4">
    <source>
        <dbReference type="EMBL" id="MBB5641417.1"/>
    </source>
</evidence>
<dbReference type="PANTHER" id="PTHR12169:SF6">
    <property type="entry name" value="AFG1-LIKE ATPASE"/>
    <property type="match status" value="1"/>
</dbReference>
<keyword evidence="2" id="KW-0067">ATP-binding</keyword>
<protein>
    <submittedName>
        <fullName evidence="4">Cell division protein ZapE</fullName>
    </submittedName>
</protein>
<organism evidence="4 5">
    <name type="scientific">Cryobacterium roopkundense</name>
    <dbReference type="NCBI Taxonomy" id="1001240"/>
    <lineage>
        <taxon>Bacteria</taxon>
        <taxon>Bacillati</taxon>
        <taxon>Actinomycetota</taxon>
        <taxon>Actinomycetes</taxon>
        <taxon>Micrococcales</taxon>
        <taxon>Microbacteriaceae</taxon>
        <taxon>Cryobacterium</taxon>
    </lineage>
</organism>
<dbReference type="Pfam" id="PF03969">
    <property type="entry name" value="AFG1_ATPase"/>
    <property type="match status" value="2"/>
</dbReference>
<dbReference type="InterPro" id="IPR027417">
    <property type="entry name" value="P-loop_NTPase"/>
</dbReference>
<keyword evidence="4" id="KW-0131">Cell cycle</keyword>
<name>A0A7W8ZWT4_9MICO</name>
<dbReference type="GO" id="GO:0005524">
    <property type="term" value="F:ATP binding"/>
    <property type="evidence" value="ECO:0007669"/>
    <property type="project" value="UniProtKB-KW"/>
</dbReference>
<dbReference type="GO" id="GO:0016887">
    <property type="term" value="F:ATP hydrolysis activity"/>
    <property type="evidence" value="ECO:0007669"/>
    <property type="project" value="InterPro"/>
</dbReference>
<dbReference type="SUPFAM" id="SSF52540">
    <property type="entry name" value="P-loop containing nucleoside triphosphate hydrolases"/>
    <property type="match status" value="1"/>
</dbReference>